<organism evidence="1">
    <name type="scientific">Ralstonia syzygii R24</name>
    <dbReference type="NCBI Taxonomy" id="907261"/>
    <lineage>
        <taxon>Bacteria</taxon>
        <taxon>Pseudomonadati</taxon>
        <taxon>Pseudomonadota</taxon>
        <taxon>Betaproteobacteria</taxon>
        <taxon>Burkholderiales</taxon>
        <taxon>Burkholderiaceae</taxon>
        <taxon>Ralstonia</taxon>
        <taxon>Ralstonia solanacearum species complex</taxon>
    </lineage>
</organism>
<dbReference type="AlphaFoldDB" id="G3A625"/>
<gene>
    <name evidence="1" type="ORF">RALSY_40098</name>
</gene>
<reference evidence="1" key="2">
    <citation type="submission" date="2011-04" db="EMBL/GenBank/DDBJ databases">
        <authorList>
            <person name="Genoscope - CEA"/>
        </authorList>
    </citation>
    <scope>NUCLEOTIDE SEQUENCE</scope>
    <source>
        <strain evidence="1">R24</strain>
    </source>
</reference>
<accession>G3A625</accession>
<protein>
    <submittedName>
        <fullName evidence="1">Uncharacterized protein</fullName>
    </submittedName>
</protein>
<evidence type="ECO:0000313" key="1">
    <source>
        <dbReference type="EMBL" id="CCA85903.1"/>
    </source>
</evidence>
<dbReference type="EMBL" id="FR854089">
    <property type="protein sequence ID" value="CCA85903.1"/>
    <property type="molecule type" value="Genomic_DNA"/>
</dbReference>
<sequence>MTRPKKGADVFDIEALKANAITSIRLGIEDFAASRNLGGDPDRALSALRNLYAGILLLFKYRIVLSVSDSDEGRKLIFEHRPVRPVVQHDQVVWDVDFKPTTIDLTAIKERFDMLKIKVDWTVVETLQKERNYCEHLHPQNTAGVIADFVARSFPLLDDFIRKQLDEQPTDLLGATWQLMLNHHDFYQRQLAACQASWRAPNLPADIVPLAESLHCDFCGSALVLRDEDASGIDNPHYVCVGCNHHGEATEQLESALLLAEGYDPYRGSDECPVLHCDACGHETLVDAKQRCLWCGQEFDYTNCLVCDKPLSHDEQDLDGLCGYHAYTLSKAD</sequence>
<dbReference type="RefSeq" id="WP_231649531.1">
    <property type="nucleotide sequence ID" value="NZ_CP115944.1"/>
</dbReference>
<name>G3A625_9RALS</name>
<proteinExistence type="predicted"/>
<reference evidence="1" key="1">
    <citation type="journal article" date="2011" name="PLoS ONE">
        <title>Ralstonia syzygii, the Blood Disease Bacterium and some Asian R. solanacearum strains form a single genomic species despite divergent lifestyles.</title>
        <authorList>
            <person name="Remenant B."/>
            <person name="de Cambiaire J.C."/>
            <person name="Cellier G."/>
            <person name="Jacobs J.M."/>
            <person name="Mangenot S."/>
            <person name="Barbe V."/>
            <person name="Lajus A."/>
            <person name="Vallenet D."/>
            <person name="Medigue C."/>
            <person name="Fegan M."/>
            <person name="Allen C."/>
            <person name="Prior P."/>
        </authorList>
    </citation>
    <scope>NUCLEOTIDE SEQUENCE</scope>
    <source>
        <strain evidence="1">R24</strain>
    </source>
</reference>